<protein>
    <recommendedName>
        <fullName evidence="4">SbsA Ig-like domain-containing protein</fullName>
    </recommendedName>
</protein>
<keyword evidence="3" id="KW-1185">Reference proteome</keyword>
<gene>
    <name evidence="2" type="ordered locus">NT01CX_0734</name>
</gene>
<dbReference type="HOGENOM" id="CLU_996401_0_0_9"/>
<dbReference type="Proteomes" id="UP000008220">
    <property type="component" value="Chromosome"/>
</dbReference>
<evidence type="ECO:0000313" key="2">
    <source>
        <dbReference type="EMBL" id="ABK62620.1"/>
    </source>
</evidence>
<organism evidence="2 3">
    <name type="scientific">Clostridium novyi (strain NT)</name>
    <dbReference type="NCBI Taxonomy" id="386415"/>
    <lineage>
        <taxon>Bacteria</taxon>
        <taxon>Bacillati</taxon>
        <taxon>Bacillota</taxon>
        <taxon>Clostridia</taxon>
        <taxon>Eubacteriales</taxon>
        <taxon>Clostridiaceae</taxon>
        <taxon>Clostridium</taxon>
    </lineage>
</organism>
<dbReference type="EMBL" id="CP000382">
    <property type="protein sequence ID" value="ABK62620.1"/>
    <property type="molecule type" value="Genomic_DNA"/>
</dbReference>
<accession>A0Q3J8</accession>
<sequence>MMLKKMMRSTILFVVLFIGICTTTNYAYTLSNDCKKGVDNLFIDYQFKHFAERKNGLTVDNDKVWTITFNHKIKIDNNSYNFIYILDEQNKKVPIELKNKDEYNIQVIPKKLYVYEKQYKLVLDKGLKGFNSILPKKDVKNFRIAPNVQAFSIYQKRETVDYGGTCNDDDLQNHFNDFGDTCTFILEKLNKNDFSKVLHWPVTWNEDDIKKIPTFQYKPIPTLTFTRVKAGTYYILGVLSGFDPKCSKFTLMQKLTIEKE</sequence>
<reference evidence="2 3" key="1">
    <citation type="journal article" date="2006" name="Nat. Biotechnol.">
        <title>The genome and transcriptomes of the anti-tumor agent Clostridium novyi-NT.</title>
        <authorList>
            <person name="Bettegowda C."/>
            <person name="Huang X."/>
            <person name="Lin J."/>
            <person name="Cheong I."/>
            <person name="Kohli M."/>
            <person name="Szabo S.A."/>
            <person name="Zhang X."/>
            <person name="Diaz L.A. Jr."/>
            <person name="Velculescu V.E."/>
            <person name="Parmigiani G."/>
            <person name="Kinzler K.W."/>
            <person name="Vogelstein B."/>
            <person name="Zhou S."/>
        </authorList>
    </citation>
    <scope>NUCLEOTIDE SEQUENCE [LARGE SCALE GENOMIC DNA]</scope>
    <source>
        <strain evidence="2 3">NT</strain>
    </source>
</reference>
<name>A0Q3J8_CLONN</name>
<evidence type="ECO:0000256" key="1">
    <source>
        <dbReference type="SAM" id="SignalP"/>
    </source>
</evidence>
<keyword evidence="1" id="KW-0732">Signal</keyword>
<feature type="signal peptide" evidence="1">
    <location>
        <begin position="1"/>
        <end position="27"/>
    </location>
</feature>
<proteinExistence type="predicted"/>
<evidence type="ECO:0000313" key="3">
    <source>
        <dbReference type="Proteomes" id="UP000008220"/>
    </source>
</evidence>
<dbReference type="RefSeq" id="WP_011723178.1">
    <property type="nucleotide sequence ID" value="NC_008593.1"/>
</dbReference>
<dbReference type="AlphaFoldDB" id="A0Q3J8"/>
<feature type="chain" id="PRO_5002628757" description="SbsA Ig-like domain-containing protein" evidence="1">
    <location>
        <begin position="28"/>
        <end position="260"/>
    </location>
</feature>
<evidence type="ECO:0008006" key="4">
    <source>
        <dbReference type="Google" id="ProtNLM"/>
    </source>
</evidence>
<dbReference type="KEGG" id="cno:NT01CX_0734"/>
<dbReference type="PATRIC" id="fig|386415.7.peg.2239"/>